<proteinExistence type="predicted"/>
<accession>A0A420ZCK5</accession>
<organism evidence="3 4">
    <name type="scientific">candidate division Kazan bacterium</name>
    <dbReference type="NCBI Taxonomy" id="2202143"/>
    <lineage>
        <taxon>Bacteria</taxon>
        <taxon>Bacteria division Kazan-3B-28</taxon>
    </lineage>
</organism>
<feature type="transmembrane region" description="Helical" evidence="2">
    <location>
        <begin position="6"/>
        <end position="28"/>
    </location>
</feature>
<keyword evidence="2" id="KW-1133">Transmembrane helix</keyword>
<protein>
    <submittedName>
        <fullName evidence="3">Uncharacterized protein</fullName>
    </submittedName>
</protein>
<keyword evidence="2" id="KW-0472">Membrane</keyword>
<dbReference type="Proteomes" id="UP000281261">
    <property type="component" value="Unassembled WGS sequence"/>
</dbReference>
<dbReference type="AlphaFoldDB" id="A0A420ZCK5"/>
<reference evidence="3 4" key="1">
    <citation type="submission" date="2018-06" db="EMBL/GenBank/DDBJ databases">
        <title>Extensive metabolic versatility and redundancy in microbially diverse, dynamic hydrothermal sediments.</title>
        <authorList>
            <person name="Dombrowski N."/>
            <person name="Teske A."/>
            <person name="Baker B.J."/>
        </authorList>
    </citation>
    <scope>NUCLEOTIDE SEQUENCE [LARGE SCALE GENOMIC DNA]</scope>
    <source>
        <strain evidence="3">B79_G16</strain>
    </source>
</reference>
<feature type="compositionally biased region" description="Polar residues" evidence="1">
    <location>
        <begin position="92"/>
        <end position="105"/>
    </location>
</feature>
<gene>
    <name evidence="3" type="ORF">DRH29_02400</name>
</gene>
<keyword evidence="2" id="KW-0812">Transmembrane</keyword>
<comment type="caution">
    <text evidence="3">The sequence shown here is derived from an EMBL/GenBank/DDBJ whole genome shotgun (WGS) entry which is preliminary data.</text>
</comment>
<evidence type="ECO:0000256" key="1">
    <source>
        <dbReference type="SAM" id="MobiDB-lite"/>
    </source>
</evidence>
<evidence type="ECO:0000313" key="4">
    <source>
        <dbReference type="Proteomes" id="UP000281261"/>
    </source>
</evidence>
<feature type="compositionally biased region" description="Low complexity" evidence="1">
    <location>
        <begin position="116"/>
        <end position="125"/>
    </location>
</feature>
<dbReference type="EMBL" id="QMNG01000006">
    <property type="protein sequence ID" value="RLC37318.1"/>
    <property type="molecule type" value="Genomic_DNA"/>
</dbReference>
<feature type="region of interest" description="Disordered" evidence="1">
    <location>
        <begin position="63"/>
        <end position="125"/>
    </location>
</feature>
<evidence type="ECO:0000313" key="3">
    <source>
        <dbReference type="EMBL" id="RLC37318.1"/>
    </source>
</evidence>
<sequence length="125" mass="13391">MEFVRNNIYWIIGVIVAIGLVVVVVIYYRGAPDGKTRFIITPSNETNISPYDFSGDGDWIGDYTEEFEKIAPPTSSGNSSGDLPVPLPPTQTPWEQGPSDQTSASAKPPPLPTPGGTPWGQGPSD</sequence>
<name>A0A420ZCK5_UNCK3</name>
<evidence type="ECO:0000256" key="2">
    <source>
        <dbReference type="SAM" id="Phobius"/>
    </source>
</evidence>